<dbReference type="EMBL" id="AVOT02057565">
    <property type="protein sequence ID" value="MBW0551640.1"/>
    <property type="molecule type" value="Genomic_DNA"/>
</dbReference>
<protein>
    <submittedName>
        <fullName evidence="1">Uncharacterized protein</fullName>
    </submittedName>
</protein>
<sequence>MIRRFCAYGLELKDSDGFTHDLCTLIRALELAYKTSIPASTGKAPEILEKGWSLKLPVDTLKKDLVDIHPTASRFNLLLDKVRHHANQRMNDALKYANVTWWNVIYSMPVLVALSTGLKAFLARAPCAEVWQTAL</sequence>
<gene>
    <name evidence="1" type="ORF">O181_091355</name>
</gene>
<proteinExistence type="predicted"/>
<dbReference type="OrthoDB" id="3233705at2759"/>
<reference evidence="1" key="1">
    <citation type="submission" date="2021-03" db="EMBL/GenBank/DDBJ databases">
        <title>Draft genome sequence of rust myrtle Austropuccinia psidii MF-1, a brazilian biotype.</title>
        <authorList>
            <person name="Quecine M.C."/>
            <person name="Pachon D.M.R."/>
            <person name="Bonatelli M.L."/>
            <person name="Correr F.H."/>
            <person name="Franceschini L.M."/>
            <person name="Leite T.F."/>
            <person name="Margarido G.R.A."/>
            <person name="Almeida C.A."/>
            <person name="Ferrarezi J.A."/>
            <person name="Labate C.A."/>
        </authorList>
    </citation>
    <scope>NUCLEOTIDE SEQUENCE</scope>
    <source>
        <strain evidence="1">MF-1</strain>
    </source>
</reference>
<evidence type="ECO:0000313" key="2">
    <source>
        <dbReference type="Proteomes" id="UP000765509"/>
    </source>
</evidence>
<organism evidence="1 2">
    <name type="scientific">Austropuccinia psidii MF-1</name>
    <dbReference type="NCBI Taxonomy" id="1389203"/>
    <lineage>
        <taxon>Eukaryota</taxon>
        <taxon>Fungi</taxon>
        <taxon>Dikarya</taxon>
        <taxon>Basidiomycota</taxon>
        <taxon>Pucciniomycotina</taxon>
        <taxon>Pucciniomycetes</taxon>
        <taxon>Pucciniales</taxon>
        <taxon>Sphaerophragmiaceae</taxon>
        <taxon>Austropuccinia</taxon>
    </lineage>
</organism>
<dbReference type="AlphaFoldDB" id="A0A9Q3IWN3"/>
<keyword evidence="2" id="KW-1185">Reference proteome</keyword>
<evidence type="ECO:0000313" key="1">
    <source>
        <dbReference type="EMBL" id="MBW0551640.1"/>
    </source>
</evidence>
<comment type="caution">
    <text evidence="1">The sequence shown here is derived from an EMBL/GenBank/DDBJ whole genome shotgun (WGS) entry which is preliminary data.</text>
</comment>
<name>A0A9Q3IWN3_9BASI</name>
<accession>A0A9Q3IWN3</accession>
<dbReference type="Proteomes" id="UP000765509">
    <property type="component" value="Unassembled WGS sequence"/>
</dbReference>